<proteinExistence type="predicted"/>
<accession>A0ABW2RJN2</accession>
<evidence type="ECO:0000313" key="1">
    <source>
        <dbReference type="EMBL" id="MFC7441155.1"/>
    </source>
</evidence>
<comment type="caution">
    <text evidence="1">The sequence shown here is derived from an EMBL/GenBank/DDBJ whole genome shotgun (WGS) entry which is preliminary data.</text>
</comment>
<reference evidence="2" key="1">
    <citation type="journal article" date="2019" name="Int. J. Syst. Evol. Microbiol.">
        <title>The Global Catalogue of Microorganisms (GCM) 10K type strain sequencing project: providing services to taxonomists for standard genome sequencing and annotation.</title>
        <authorList>
            <consortium name="The Broad Institute Genomics Platform"/>
            <consortium name="The Broad Institute Genome Sequencing Center for Infectious Disease"/>
            <person name="Wu L."/>
            <person name="Ma J."/>
        </authorList>
    </citation>
    <scope>NUCLEOTIDE SEQUENCE [LARGE SCALE GENOMIC DNA]</scope>
    <source>
        <strain evidence="2">CGMCC 1.12942</strain>
    </source>
</reference>
<dbReference type="EMBL" id="JBHTBW010000020">
    <property type="protein sequence ID" value="MFC7441155.1"/>
    <property type="molecule type" value="Genomic_DNA"/>
</dbReference>
<protein>
    <submittedName>
        <fullName evidence="1">Uncharacterized protein</fullName>
    </submittedName>
</protein>
<evidence type="ECO:0000313" key="2">
    <source>
        <dbReference type="Proteomes" id="UP001596500"/>
    </source>
</evidence>
<organism evidence="1 2">
    <name type="scientific">Laceyella putida</name>
    <dbReference type="NCBI Taxonomy" id="110101"/>
    <lineage>
        <taxon>Bacteria</taxon>
        <taxon>Bacillati</taxon>
        <taxon>Bacillota</taxon>
        <taxon>Bacilli</taxon>
        <taxon>Bacillales</taxon>
        <taxon>Thermoactinomycetaceae</taxon>
        <taxon>Laceyella</taxon>
    </lineage>
</organism>
<dbReference type="Proteomes" id="UP001596500">
    <property type="component" value="Unassembled WGS sequence"/>
</dbReference>
<keyword evidence="2" id="KW-1185">Reference proteome</keyword>
<gene>
    <name evidence="1" type="ORF">ACFQNG_08300</name>
</gene>
<sequence length="47" mass="5747">MNNLPSFMFRYWKSEVRSRSSSICPFCDRQERETFRVEWIAETEPSI</sequence>
<name>A0ABW2RJN2_9BACL</name>